<dbReference type="AlphaFoldDB" id="A0A9Q0BF33"/>
<organism evidence="9 10">
    <name type="scientific">Emericellopsis cladophorae</name>
    <dbReference type="NCBI Taxonomy" id="2686198"/>
    <lineage>
        <taxon>Eukaryota</taxon>
        <taxon>Fungi</taxon>
        <taxon>Dikarya</taxon>
        <taxon>Ascomycota</taxon>
        <taxon>Pezizomycotina</taxon>
        <taxon>Sordariomycetes</taxon>
        <taxon>Hypocreomycetidae</taxon>
        <taxon>Hypocreales</taxon>
        <taxon>Bionectriaceae</taxon>
        <taxon>Emericellopsis</taxon>
    </lineage>
</organism>
<sequence length="442" mass="49037">MSNPFNISSSTHTDWVDTLPYPLQHGSPTTGTLTKPEPEQNYDSRAQSPVSTCKQDEVESSMHVNRFSEAHIPQALNEAPTAHTLRQSMAQEYSVDPDIAQEHGNTGFVHGDGVASTPRGHGSIRCEESFMDFKAEDEDDGMEEDEDGCAEPLGRPMTAAERSAARRKMKRFRLTHQQTRFLMNEFIKQPHPDAAHRDMLSREIPGLSPRQVQVWFQNRRAKIKRLSAEDRDRVIKMRAVPEGFNSAQALHSPYGAVQGLAPNLTPTSMGGQQTGNHMNRPLMVDVQRPQADTNVSPTGPPPAFDTTGFRASSGTNDDLDSPLQYPEWKVGAHEGGTSERQHAHYSVGGDTQSSEHYANDSYSVRAFAMNNNIAYAPKDMASSDRPRLRATSATFPLHLDLEDQYRSQSNQPRASHHLGVSLSDPSTQYTNPNSRTKTPADF</sequence>
<dbReference type="GO" id="GO:0005634">
    <property type="term" value="C:nucleus"/>
    <property type="evidence" value="ECO:0007669"/>
    <property type="project" value="UniProtKB-SubCell"/>
</dbReference>
<dbReference type="PROSITE" id="PS50071">
    <property type="entry name" value="HOMEOBOX_2"/>
    <property type="match status" value="1"/>
</dbReference>
<name>A0A9Q0BF33_9HYPO</name>
<feature type="region of interest" description="Disordered" evidence="7">
    <location>
        <begin position="100"/>
        <end position="123"/>
    </location>
</feature>
<feature type="compositionally biased region" description="Basic and acidic residues" evidence="7">
    <location>
        <begin position="333"/>
        <end position="342"/>
    </location>
</feature>
<evidence type="ECO:0000256" key="7">
    <source>
        <dbReference type="SAM" id="MobiDB-lite"/>
    </source>
</evidence>
<dbReference type="SMART" id="SM00389">
    <property type="entry name" value="HOX"/>
    <property type="match status" value="1"/>
</dbReference>
<feature type="compositionally biased region" description="Polar residues" evidence="7">
    <location>
        <begin position="1"/>
        <end position="13"/>
    </location>
</feature>
<dbReference type="Gene3D" id="1.10.10.60">
    <property type="entry name" value="Homeodomain-like"/>
    <property type="match status" value="1"/>
</dbReference>
<keyword evidence="4 5" id="KW-0539">Nucleus</keyword>
<feature type="region of interest" description="Disordered" evidence="7">
    <location>
        <begin position="333"/>
        <end position="356"/>
    </location>
</feature>
<dbReference type="InterPro" id="IPR009057">
    <property type="entry name" value="Homeodomain-like_sf"/>
</dbReference>
<feature type="compositionally biased region" description="Polar residues" evidence="7">
    <location>
        <begin position="41"/>
        <end position="51"/>
    </location>
</feature>
<feature type="compositionally biased region" description="Polar residues" evidence="7">
    <location>
        <begin position="423"/>
        <end position="442"/>
    </location>
</feature>
<gene>
    <name evidence="9" type="ORF">J7T54_001338</name>
</gene>
<feature type="domain" description="Homeobox" evidence="8">
    <location>
        <begin position="165"/>
        <end position="226"/>
    </location>
</feature>
<keyword evidence="3 5" id="KW-0371">Homeobox</keyword>
<evidence type="ECO:0000313" key="10">
    <source>
        <dbReference type="Proteomes" id="UP001055219"/>
    </source>
</evidence>
<reference evidence="9" key="2">
    <citation type="submission" date="2022-07" db="EMBL/GenBank/DDBJ databases">
        <authorList>
            <person name="Goncalves M.F.M."/>
            <person name="Hilario S."/>
            <person name="Van De Peer Y."/>
            <person name="Esteves A.C."/>
            <person name="Alves A."/>
        </authorList>
    </citation>
    <scope>NUCLEOTIDE SEQUENCE</scope>
    <source>
        <strain evidence="9">MUM 19.33</strain>
    </source>
</reference>
<evidence type="ECO:0000256" key="5">
    <source>
        <dbReference type="PROSITE-ProRule" id="PRU00108"/>
    </source>
</evidence>
<dbReference type="SUPFAM" id="SSF46689">
    <property type="entry name" value="Homeodomain-like"/>
    <property type="match status" value="1"/>
</dbReference>
<dbReference type="GO" id="GO:0000981">
    <property type="term" value="F:DNA-binding transcription factor activity, RNA polymerase II-specific"/>
    <property type="evidence" value="ECO:0007669"/>
    <property type="project" value="TreeGrafter"/>
</dbReference>
<dbReference type="EMBL" id="JAGIXG020000013">
    <property type="protein sequence ID" value="KAI6782481.1"/>
    <property type="molecule type" value="Genomic_DNA"/>
</dbReference>
<evidence type="ECO:0000259" key="8">
    <source>
        <dbReference type="PROSITE" id="PS50071"/>
    </source>
</evidence>
<evidence type="ECO:0000256" key="2">
    <source>
        <dbReference type="ARBA" id="ARBA00023125"/>
    </source>
</evidence>
<dbReference type="InterPro" id="IPR001356">
    <property type="entry name" value="HD"/>
</dbReference>
<feature type="region of interest" description="Disordered" evidence="7">
    <location>
        <begin position="1"/>
        <end position="51"/>
    </location>
</feature>
<dbReference type="GO" id="GO:0000977">
    <property type="term" value="F:RNA polymerase II transcription regulatory region sequence-specific DNA binding"/>
    <property type="evidence" value="ECO:0007669"/>
    <property type="project" value="TreeGrafter"/>
</dbReference>
<protein>
    <recommendedName>
        <fullName evidence="8">Homeobox domain-containing protein</fullName>
    </recommendedName>
</protein>
<feature type="DNA-binding region" description="Homeobox" evidence="5">
    <location>
        <begin position="167"/>
        <end position="227"/>
    </location>
</feature>
<dbReference type="InterPro" id="IPR050453">
    <property type="entry name" value="LIM_Homeobox_TF"/>
</dbReference>
<dbReference type="PANTHER" id="PTHR24208:SF166">
    <property type="entry name" value="LIM HOMEOBOX TRANSCRIPTION FACTOR 1 ALPHA, ISOFORM B"/>
    <property type="match status" value="1"/>
</dbReference>
<feature type="region of interest" description="Disordered" evidence="7">
    <location>
        <begin position="403"/>
        <end position="442"/>
    </location>
</feature>
<dbReference type="PANTHER" id="PTHR24208">
    <property type="entry name" value="LIM/HOMEOBOX PROTEIN LHX"/>
    <property type="match status" value="1"/>
</dbReference>
<dbReference type="CDD" id="cd00086">
    <property type="entry name" value="homeodomain"/>
    <property type="match status" value="1"/>
</dbReference>
<evidence type="ECO:0000256" key="1">
    <source>
        <dbReference type="ARBA" id="ARBA00004123"/>
    </source>
</evidence>
<dbReference type="Pfam" id="PF00046">
    <property type="entry name" value="Homeodomain"/>
    <property type="match status" value="1"/>
</dbReference>
<dbReference type="Proteomes" id="UP001055219">
    <property type="component" value="Unassembled WGS sequence"/>
</dbReference>
<evidence type="ECO:0000313" key="9">
    <source>
        <dbReference type="EMBL" id="KAI6782481.1"/>
    </source>
</evidence>
<dbReference type="OrthoDB" id="6159439at2759"/>
<keyword evidence="10" id="KW-1185">Reference proteome</keyword>
<evidence type="ECO:0000256" key="4">
    <source>
        <dbReference type="ARBA" id="ARBA00023242"/>
    </source>
</evidence>
<reference evidence="9" key="1">
    <citation type="journal article" date="2021" name="J Fungi (Basel)">
        <title>Genomic and Metabolomic Analyses of the Marine Fungus Emericellopsis cladophorae: Insights into Saltwater Adaptability Mechanisms and Its Biosynthetic Potential.</title>
        <authorList>
            <person name="Goncalves M.F.M."/>
            <person name="Hilario S."/>
            <person name="Van de Peer Y."/>
            <person name="Esteves A.C."/>
            <person name="Alves A."/>
        </authorList>
    </citation>
    <scope>NUCLEOTIDE SEQUENCE</scope>
    <source>
        <strain evidence="9">MUM 19.33</strain>
    </source>
</reference>
<comment type="caution">
    <text evidence="9">The sequence shown here is derived from an EMBL/GenBank/DDBJ whole genome shotgun (WGS) entry which is preliminary data.</text>
</comment>
<proteinExistence type="predicted"/>
<dbReference type="GeneID" id="75827857"/>
<evidence type="ECO:0000256" key="6">
    <source>
        <dbReference type="RuleBase" id="RU000682"/>
    </source>
</evidence>
<evidence type="ECO:0000256" key="3">
    <source>
        <dbReference type="ARBA" id="ARBA00023155"/>
    </source>
</evidence>
<keyword evidence="2 5" id="KW-0238">DNA-binding</keyword>
<dbReference type="RefSeq" id="XP_051363337.1">
    <property type="nucleotide sequence ID" value="XM_051505305.1"/>
</dbReference>
<comment type="subcellular location">
    <subcellularLocation>
        <location evidence="1 5 6">Nucleus</location>
    </subcellularLocation>
</comment>
<accession>A0A9Q0BF33</accession>